<dbReference type="EMBL" id="QJJK01000007">
    <property type="protein sequence ID" value="PXW57204.1"/>
    <property type="molecule type" value="Genomic_DNA"/>
</dbReference>
<keyword evidence="2" id="KW-0503">Monooxygenase</keyword>
<dbReference type="InterPro" id="IPR011008">
    <property type="entry name" value="Dimeric_a/b-barrel"/>
</dbReference>
<proteinExistence type="predicted"/>
<keyword evidence="3" id="KW-1185">Reference proteome</keyword>
<dbReference type="Proteomes" id="UP000248021">
    <property type="component" value="Unassembled WGS sequence"/>
</dbReference>
<sequence length="98" mass="11296">MIFEMAELEIKPGDEEAFEAAAKMAVPLFQRAKGFVSFDLQRTIERPNVYRLVVGWATLEDHMVHFRESSDFQEWRRLVGPHFAAPPKVEHTHSLGLT</sequence>
<dbReference type="InterPro" id="IPR007138">
    <property type="entry name" value="ABM_dom"/>
</dbReference>
<comment type="caution">
    <text evidence="2">The sequence shown here is derived from an EMBL/GenBank/DDBJ whole genome shotgun (WGS) entry which is preliminary data.</text>
</comment>
<dbReference type="OrthoDB" id="9798157at2"/>
<dbReference type="Pfam" id="PF03992">
    <property type="entry name" value="ABM"/>
    <property type="match status" value="1"/>
</dbReference>
<dbReference type="SUPFAM" id="SSF54909">
    <property type="entry name" value="Dimeric alpha+beta barrel"/>
    <property type="match status" value="1"/>
</dbReference>
<dbReference type="Gene3D" id="3.30.70.100">
    <property type="match status" value="1"/>
</dbReference>
<gene>
    <name evidence="2" type="ORF">C7450_107244</name>
</gene>
<feature type="domain" description="ABM" evidence="1">
    <location>
        <begin position="2"/>
        <end position="93"/>
    </location>
</feature>
<evidence type="ECO:0000313" key="2">
    <source>
        <dbReference type="EMBL" id="PXW57204.1"/>
    </source>
</evidence>
<dbReference type="PROSITE" id="PS51725">
    <property type="entry name" value="ABM"/>
    <property type="match status" value="1"/>
</dbReference>
<keyword evidence="2" id="KW-0560">Oxidoreductase</keyword>
<dbReference type="GO" id="GO:0004497">
    <property type="term" value="F:monooxygenase activity"/>
    <property type="evidence" value="ECO:0007669"/>
    <property type="project" value="UniProtKB-KW"/>
</dbReference>
<organism evidence="2 3">
    <name type="scientific">Chelatococcus asaccharovorans</name>
    <dbReference type="NCBI Taxonomy" id="28210"/>
    <lineage>
        <taxon>Bacteria</taxon>
        <taxon>Pseudomonadati</taxon>
        <taxon>Pseudomonadota</taxon>
        <taxon>Alphaproteobacteria</taxon>
        <taxon>Hyphomicrobiales</taxon>
        <taxon>Chelatococcaceae</taxon>
        <taxon>Chelatococcus</taxon>
    </lineage>
</organism>
<protein>
    <submittedName>
        <fullName evidence="2">Heme-degrading monooxygenase HmoA</fullName>
    </submittedName>
</protein>
<dbReference type="RefSeq" id="WP_110375811.1">
    <property type="nucleotide sequence ID" value="NZ_JAHBRY010000001.1"/>
</dbReference>
<evidence type="ECO:0000259" key="1">
    <source>
        <dbReference type="PROSITE" id="PS51725"/>
    </source>
</evidence>
<name>A0A2V3U383_9HYPH</name>
<reference evidence="2 3" key="1">
    <citation type="submission" date="2018-05" db="EMBL/GenBank/DDBJ databases">
        <title>Genomic Encyclopedia of Type Strains, Phase IV (KMG-IV): sequencing the most valuable type-strain genomes for metagenomic binning, comparative biology and taxonomic classification.</title>
        <authorList>
            <person name="Goeker M."/>
        </authorList>
    </citation>
    <scope>NUCLEOTIDE SEQUENCE [LARGE SCALE GENOMIC DNA]</scope>
    <source>
        <strain evidence="2 3">DSM 6462</strain>
    </source>
</reference>
<accession>A0A2V3U383</accession>
<dbReference type="AlphaFoldDB" id="A0A2V3U383"/>
<evidence type="ECO:0000313" key="3">
    <source>
        <dbReference type="Proteomes" id="UP000248021"/>
    </source>
</evidence>